<organism evidence="2">
    <name type="scientific">marine sediment metagenome</name>
    <dbReference type="NCBI Taxonomy" id="412755"/>
    <lineage>
        <taxon>unclassified sequences</taxon>
        <taxon>metagenomes</taxon>
        <taxon>ecological metagenomes</taxon>
    </lineage>
</organism>
<accession>X1AGF9</accession>
<dbReference type="Pfam" id="PF13847">
    <property type="entry name" value="Methyltransf_31"/>
    <property type="match status" value="1"/>
</dbReference>
<feature type="domain" description="Methyltransferase" evidence="1">
    <location>
        <begin position="14"/>
        <end position="121"/>
    </location>
</feature>
<dbReference type="CDD" id="cd02440">
    <property type="entry name" value="AdoMet_MTases"/>
    <property type="match status" value="1"/>
</dbReference>
<dbReference type="AlphaFoldDB" id="X1AGF9"/>
<dbReference type="InterPro" id="IPR029063">
    <property type="entry name" value="SAM-dependent_MTases_sf"/>
</dbReference>
<dbReference type="Gene3D" id="3.40.50.150">
    <property type="entry name" value="Vaccinia Virus protein VP39"/>
    <property type="match status" value="1"/>
</dbReference>
<evidence type="ECO:0000313" key="2">
    <source>
        <dbReference type="EMBL" id="GAG71803.1"/>
    </source>
</evidence>
<proteinExistence type="predicted"/>
<comment type="caution">
    <text evidence="2">The sequence shown here is derived from an EMBL/GenBank/DDBJ whole genome shotgun (WGS) entry which is preliminary data.</text>
</comment>
<dbReference type="SUPFAM" id="SSF53335">
    <property type="entry name" value="S-adenosyl-L-methionine-dependent methyltransferases"/>
    <property type="match status" value="1"/>
</dbReference>
<gene>
    <name evidence="2" type="ORF">S01H4_15834</name>
</gene>
<name>X1AGF9_9ZZZZ</name>
<dbReference type="InterPro" id="IPR025714">
    <property type="entry name" value="Methyltranfer_dom"/>
</dbReference>
<evidence type="ECO:0000259" key="1">
    <source>
        <dbReference type="Pfam" id="PF13847"/>
    </source>
</evidence>
<sequence>MIFSKITKNPQQLMLDVGCGRGGTANYLQQKKWGNIVGIDINSEVLQVARQKYSATPFPVFLCCDVLDVKQTIKHVFTNEVKFDVIYIIGALCLMPNHVKVLQTLREVANDKAQLVIFDCIDYGEYLINNPYAENGKILLPNCIKHNEIDKTFLTSGDYKR</sequence>
<dbReference type="EMBL" id="BART01006942">
    <property type="protein sequence ID" value="GAG71803.1"/>
    <property type="molecule type" value="Genomic_DNA"/>
</dbReference>
<reference evidence="2" key="1">
    <citation type="journal article" date="2014" name="Front. Microbiol.">
        <title>High frequency of phylogenetically diverse reductive dehalogenase-homologous genes in deep subseafloor sedimentary metagenomes.</title>
        <authorList>
            <person name="Kawai M."/>
            <person name="Futagami T."/>
            <person name="Toyoda A."/>
            <person name="Takaki Y."/>
            <person name="Nishi S."/>
            <person name="Hori S."/>
            <person name="Arai W."/>
            <person name="Tsubouchi T."/>
            <person name="Morono Y."/>
            <person name="Uchiyama I."/>
            <person name="Ito T."/>
            <person name="Fujiyama A."/>
            <person name="Inagaki F."/>
            <person name="Takami H."/>
        </authorList>
    </citation>
    <scope>NUCLEOTIDE SEQUENCE</scope>
    <source>
        <strain evidence="2">Expedition CK06-06</strain>
    </source>
</reference>
<protein>
    <recommendedName>
        <fullName evidence="1">Methyltransferase domain-containing protein</fullName>
    </recommendedName>
</protein>